<dbReference type="STRING" id="6945.B7P529"/>
<accession>B7P529</accession>
<dbReference type="EMBL" id="ABJB010228403">
    <property type="status" value="NOT_ANNOTATED_CDS"/>
    <property type="molecule type" value="Genomic_DNA"/>
</dbReference>
<name>B7P529_IXOSC</name>
<reference evidence="3" key="2">
    <citation type="submission" date="2020-05" db="UniProtKB">
        <authorList>
            <consortium name="EnsemblMetazoa"/>
        </authorList>
    </citation>
    <scope>IDENTIFICATION</scope>
    <source>
        <strain evidence="3">wikel</strain>
    </source>
</reference>
<dbReference type="EMBL" id="ABJB010153515">
    <property type="status" value="NOT_ANNOTATED_CDS"/>
    <property type="molecule type" value="Genomic_DNA"/>
</dbReference>
<evidence type="ECO:0000313" key="4">
    <source>
        <dbReference type="Proteomes" id="UP000001555"/>
    </source>
</evidence>
<keyword evidence="1" id="KW-0812">Transmembrane</keyword>
<dbReference type="EMBL" id="DS638569">
    <property type="protein sequence ID" value="EEC01701.1"/>
    <property type="molecule type" value="Genomic_DNA"/>
</dbReference>
<organism>
    <name type="scientific">Ixodes scapularis</name>
    <name type="common">Black-legged tick</name>
    <name type="synonym">Deer tick</name>
    <dbReference type="NCBI Taxonomy" id="6945"/>
    <lineage>
        <taxon>Eukaryota</taxon>
        <taxon>Metazoa</taxon>
        <taxon>Ecdysozoa</taxon>
        <taxon>Arthropoda</taxon>
        <taxon>Chelicerata</taxon>
        <taxon>Arachnida</taxon>
        <taxon>Acari</taxon>
        <taxon>Parasitiformes</taxon>
        <taxon>Ixodida</taxon>
        <taxon>Ixodoidea</taxon>
        <taxon>Ixodidae</taxon>
        <taxon>Ixodinae</taxon>
        <taxon>Ixodes</taxon>
    </lineage>
</organism>
<evidence type="ECO:0008006" key="5">
    <source>
        <dbReference type="Google" id="ProtNLM"/>
    </source>
</evidence>
<dbReference type="VEuPathDB" id="VectorBase:ISCI000042"/>
<keyword evidence="1" id="KW-1133">Transmembrane helix</keyword>
<proteinExistence type="predicted"/>
<evidence type="ECO:0000313" key="3">
    <source>
        <dbReference type="EnsemblMetazoa" id="ISCW000042-PA"/>
    </source>
</evidence>
<keyword evidence="4" id="KW-1185">Reference proteome</keyword>
<dbReference type="PANTHER" id="PTHR11161">
    <property type="entry name" value="O-ACYLTRANSFERASE"/>
    <property type="match status" value="1"/>
</dbReference>
<evidence type="ECO:0000313" key="2">
    <source>
        <dbReference type="EMBL" id="EEC01701.1"/>
    </source>
</evidence>
<sequence>MNVSTSLERQDTKWCSQPADNFVSNVGVLSLRSGVLVAFALLVAVGTAYDLCNLYQGGRKKPSSFQSVETKVASSEGLVDDEDHKGSQLGRVLLCFSLVANCTKIMNTSSSNKEFIQIIHGFRFISMSWIILGHSYASGVHMLTFRNTISASKVPQDPISQAVANGTLTVDTFFFISGLLVVYVSLKVMSQMGGKLHLCIFYSHRYWRMTPLMMAMIATTATLLPYFRDGPRWQEIMANESDACKANWWVNAIYLQNFINTPRMPSGNHLVSAKKWTVLSAVVVSIACEAFWL</sequence>
<dbReference type="VEuPathDB" id="VectorBase:ISCW000042"/>
<dbReference type="EMBL" id="ABJB010937565">
    <property type="status" value="NOT_ANNOTATED_CDS"/>
    <property type="molecule type" value="Genomic_DNA"/>
</dbReference>
<dbReference type="EMBL" id="ABJB010380743">
    <property type="status" value="NOT_ANNOTATED_CDS"/>
    <property type="molecule type" value="Genomic_DNA"/>
</dbReference>
<dbReference type="PaxDb" id="6945-B7P529"/>
<dbReference type="HOGENOM" id="CLU_950869_0_0_1"/>
<protein>
    <recommendedName>
        <fullName evidence="5">Nose resistant to fluoxetine protein 6-like</fullName>
    </recommendedName>
</protein>
<evidence type="ECO:0000256" key="1">
    <source>
        <dbReference type="SAM" id="Phobius"/>
    </source>
</evidence>
<feature type="transmembrane region" description="Helical" evidence="1">
    <location>
        <begin position="122"/>
        <end position="143"/>
    </location>
</feature>
<dbReference type="EMBL" id="ABJB010980866">
    <property type="status" value="NOT_ANNOTATED_CDS"/>
    <property type="molecule type" value="Genomic_DNA"/>
</dbReference>
<feature type="transmembrane region" description="Helical" evidence="1">
    <location>
        <begin position="31"/>
        <end position="52"/>
    </location>
</feature>
<gene>
    <name evidence="2" type="ORF">IscW_ISCW000042</name>
</gene>
<feature type="transmembrane region" description="Helical" evidence="1">
    <location>
        <begin position="163"/>
        <end position="186"/>
    </location>
</feature>
<dbReference type="EMBL" id="ABJB010261373">
    <property type="status" value="NOT_ANNOTATED_CDS"/>
    <property type="molecule type" value="Genomic_DNA"/>
</dbReference>
<reference evidence="2 4" key="1">
    <citation type="submission" date="2008-03" db="EMBL/GenBank/DDBJ databases">
        <title>Annotation of Ixodes scapularis.</title>
        <authorList>
            <consortium name="Ixodes scapularis Genome Project Consortium"/>
            <person name="Caler E."/>
            <person name="Hannick L.I."/>
            <person name="Bidwell S."/>
            <person name="Joardar V."/>
            <person name="Thiagarajan M."/>
            <person name="Amedeo P."/>
            <person name="Galinsky K.J."/>
            <person name="Schobel S."/>
            <person name="Inman J."/>
            <person name="Hostetler J."/>
            <person name="Miller J."/>
            <person name="Hammond M."/>
            <person name="Megy K."/>
            <person name="Lawson D."/>
            <person name="Kodira C."/>
            <person name="Sutton G."/>
            <person name="Meyer J."/>
            <person name="Hill C.A."/>
            <person name="Birren B."/>
            <person name="Nene V."/>
            <person name="Collins F."/>
            <person name="Alarcon-Chaidez F."/>
            <person name="Wikel S."/>
            <person name="Strausberg R."/>
        </authorList>
    </citation>
    <scope>NUCLEOTIDE SEQUENCE [LARGE SCALE GENOMIC DNA]</scope>
    <source>
        <strain evidence="4">Wikel</strain>
        <strain evidence="2">Wikel colony</strain>
    </source>
</reference>
<keyword evidence="1" id="KW-0472">Membrane</keyword>
<dbReference type="VEuPathDB" id="VectorBase:ISCP_027630"/>
<dbReference type="EnsemblMetazoa" id="ISCW000042-RA">
    <property type="protein sequence ID" value="ISCW000042-PA"/>
    <property type="gene ID" value="ISCW000042"/>
</dbReference>
<dbReference type="InParanoid" id="B7P529"/>
<dbReference type="OrthoDB" id="10006435at2759"/>
<dbReference type="PANTHER" id="PTHR11161:SF0">
    <property type="entry name" value="O-ACYLTRANSFERASE LIKE PROTEIN"/>
    <property type="match status" value="1"/>
</dbReference>
<dbReference type="AlphaFoldDB" id="B7P529"/>
<dbReference type="InterPro" id="IPR052728">
    <property type="entry name" value="O2_lipid_transport_reg"/>
</dbReference>
<feature type="transmembrane region" description="Helical" evidence="1">
    <location>
        <begin position="206"/>
        <end position="227"/>
    </location>
</feature>
<dbReference type="Proteomes" id="UP000001555">
    <property type="component" value="Unassembled WGS sequence"/>
</dbReference>